<evidence type="ECO:0000256" key="5">
    <source>
        <dbReference type="ARBA" id="ARBA00023180"/>
    </source>
</evidence>
<reference evidence="7 8" key="1">
    <citation type="submission" date="2020-08" db="EMBL/GenBank/DDBJ databases">
        <title>Plant Genome Project.</title>
        <authorList>
            <person name="Zhang R.-G."/>
        </authorList>
    </citation>
    <scope>NUCLEOTIDE SEQUENCE [LARGE SCALE GENOMIC DNA]</scope>
    <source>
        <tissue evidence="7">Rhizome</tissue>
    </source>
</reference>
<dbReference type="InterPro" id="IPR033121">
    <property type="entry name" value="PEPTIDASE_A1"/>
</dbReference>
<dbReference type="InterPro" id="IPR032861">
    <property type="entry name" value="TAXi_N"/>
</dbReference>
<comment type="caution">
    <text evidence="7">The sequence shown here is derived from an EMBL/GenBank/DDBJ whole genome shotgun (WGS) entry which is preliminary data.</text>
</comment>
<dbReference type="InterPro" id="IPR034161">
    <property type="entry name" value="Pepsin-like_plant"/>
</dbReference>
<dbReference type="Pfam" id="PF14541">
    <property type="entry name" value="TAXi_C"/>
    <property type="match status" value="1"/>
</dbReference>
<dbReference type="Gene3D" id="2.40.70.10">
    <property type="entry name" value="Acid Proteases"/>
    <property type="match status" value="2"/>
</dbReference>
<evidence type="ECO:0000256" key="4">
    <source>
        <dbReference type="ARBA" id="ARBA00022801"/>
    </source>
</evidence>
<dbReference type="PANTHER" id="PTHR47967:SF129">
    <property type="entry name" value="OS08G0469000 PROTEIN"/>
    <property type="match status" value="1"/>
</dbReference>
<protein>
    <recommendedName>
        <fullName evidence="6">Peptidase A1 domain-containing protein</fullName>
    </recommendedName>
</protein>
<dbReference type="PANTHER" id="PTHR47967">
    <property type="entry name" value="OS07G0603500 PROTEIN-RELATED"/>
    <property type="match status" value="1"/>
</dbReference>
<dbReference type="InterPro" id="IPR032799">
    <property type="entry name" value="TAXi_C"/>
</dbReference>
<name>A0A8J5GDM6_ZINOF</name>
<evidence type="ECO:0000259" key="6">
    <source>
        <dbReference type="PROSITE" id="PS51767"/>
    </source>
</evidence>
<proteinExistence type="inferred from homology"/>
<dbReference type="CDD" id="cd05476">
    <property type="entry name" value="pepsin_A_like_plant"/>
    <property type="match status" value="1"/>
</dbReference>
<keyword evidence="3" id="KW-0064">Aspartyl protease</keyword>
<keyword evidence="8" id="KW-1185">Reference proteome</keyword>
<dbReference type="GO" id="GO:0005576">
    <property type="term" value="C:extracellular region"/>
    <property type="evidence" value="ECO:0007669"/>
    <property type="project" value="TreeGrafter"/>
</dbReference>
<dbReference type="InterPro" id="IPR051708">
    <property type="entry name" value="Plant_Aspart_Prot_A1"/>
</dbReference>
<dbReference type="GO" id="GO:0004190">
    <property type="term" value="F:aspartic-type endopeptidase activity"/>
    <property type="evidence" value="ECO:0007669"/>
    <property type="project" value="UniProtKB-KW"/>
</dbReference>
<sequence length="447" mass="48912">MLAYPSPHCNLNTNSIKTKMAHLFLFTLLALSSSLPSIFAAHTAGLHLRLTHVDSGQPFSSTGRIHRLVQRSLHRRKVLESRLANNPSASFNVPVKASMFDYFIEYSIGTPKLPVTGVLDTGSEVVWAKCRPCSEQCDEKGIGIYDPSKSSTFSKLPCSSPLYDYQPLKSVSVPKCEYVYVYGSAMINGFLATETFSLGAESPTVNLTFGCNRLVKGTFSGASGVVGLGQGKLSLVSQLNLGRFSYCLTPFKSSSKSHLLLGDFASAKKASSGEVQSTPFLNATDQYYVAMRGISIGGNLLPIPASVFEYSKEESTGVLVDSGTGQTQLPQSAFDVIKKELQSLVGLRVKDMSKTVGLDLCFGLLSWPPPPLPDMVFHFDNGADLRMPQMNYMFADKRTRAYCLVMRPGQNGDKLTIIGNYQQQNMHIIYDVASRMLLFESIPCESF</sequence>
<keyword evidence="5" id="KW-0325">Glycoprotein</keyword>
<dbReference type="Proteomes" id="UP000734854">
    <property type="component" value="Unassembled WGS sequence"/>
</dbReference>
<keyword evidence="2" id="KW-0645">Protease</keyword>
<feature type="domain" description="Peptidase A1" evidence="6">
    <location>
        <begin position="102"/>
        <end position="440"/>
    </location>
</feature>
<accession>A0A8J5GDM6</accession>
<dbReference type="PROSITE" id="PS51767">
    <property type="entry name" value="PEPTIDASE_A1"/>
    <property type="match status" value="1"/>
</dbReference>
<dbReference type="GO" id="GO:0006508">
    <property type="term" value="P:proteolysis"/>
    <property type="evidence" value="ECO:0007669"/>
    <property type="project" value="UniProtKB-KW"/>
</dbReference>
<evidence type="ECO:0000313" key="7">
    <source>
        <dbReference type="EMBL" id="KAG6502259.1"/>
    </source>
</evidence>
<dbReference type="InterPro" id="IPR021109">
    <property type="entry name" value="Peptidase_aspartic_dom_sf"/>
</dbReference>
<evidence type="ECO:0000256" key="1">
    <source>
        <dbReference type="ARBA" id="ARBA00007447"/>
    </source>
</evidence>
<dbReference type="FunFam" id="2.40.70.10:FF:000033">
    <property type="entry name" value="Aspartyl protease family protein"/>
    <property type="match status" value="1"/>
</dbReference>
<evidence type="ECO:0000256" key="2">
    <source>
        <dbReference type="ARBA" id="ARBA00022670"/>
    </source>
</evidence>
<comment type="similarity">
    <text evidence="1">Belongs to the peptidase A1 family.</text>
</comment>
<gene>
    <name evidence="7" type="ORF">ZIOFF_042148</name>
</gene>
<evidence type="ECO:0000256" key="3">
    <source>
        <dbReference type="ARBA" id="ARBA00022750"/>
    </source>
</evidence>
<dbReference type="EMBL" id="JACMSC010000011">
    <property type="protein sequence ID" value="KAG6502259.1"/>
    <property type="molecule type" value="Genomic_DNA"/>
</dbReference>
<keyword evidence="4" id="KW-0378">Hydrolase</keyword>
<dbReference type="SUPFAM" id="SSF50630">
    <property type="entry name" value="Acid proteases"/>
    <property type="match status" value="1"/>
</dbReference>
<organism evidence="7 8">
    <name type="scientific">Zingiber officinale</name>
    <name type="common">Ginger</name>
    <name type="synonym">Amomum zingiber</name>
    <dbReference type="NCBI Taxonomy" id="94328"/>
    <lineage>
        <taxon>Eukaryota</taxon>
        <taxon>Viridiplantae</taxon>
        <taxon>Streptophyta</taxon>
        <taxon>Embryophyta</taxon>
        <taxon>Tracheophyta</taxon>
        <taxon>Spermatophyta</taxon>
        <taxon>Magnoliopsida</taxon>
        <taxon>Liliopsida</taxon>
        <taxon>Zingiberales</taxon>
        <taxon>Zingiberaceae</taxon>
        <taxon>Zingiber</taxon>
    </lineage>
</organism>
<dbReference type="AlphaFoldDB" id="A0A8J5GDM6"/>
<dbReference type="Pfam" id="PF14543">
    <property type="entry name" value="TAXi_N"/>
    <property type="match status" value="1"/>
</dbReference>
<evidence type="ECO:0000313" key="8">
    <source>
        <dbReference type="Proteomes" id="UP000734854"/>
    </source>
</evidence>